<dbReference type="UniPathway" id="UPA00143"/>
<dbReference type="PANTHER" id="PTHR13417:SF2">
    <property type="entry name" value="E3 UBIQUITIN-PROTEIN LIGASE RNF146"/>
    <property type="match status" value="1"/>
</dbReference>
<dbReference type="InParanoid" id="A0A6J0BZ90"/>
<dbReference type="CTD" id="81847"/>
<dbReference type="InterPro" id="IPR017907">
    <property type="entry name" value="Znf_RING_CS"/>
</dbReference>
<evidence type="ECO:0000256" key="5">
    <source>
        <dbReference type="ARBA" id="ARBA00022679"/>
    </source>
</evidence>
<name>A0A6J0BZ90_NEOLC</name>
<dbReference type="SUPFAM" id="SSF57850">
    <property type="entry name" value="RING/U-box"/>
    <property type="match status" value="1"/>
</dbReference>
<dbReference type="GO" id="GO:0005829">
    <property type="term" value="C:cytosol"/>
    <property type="evidence" value="ECO:0007669"/>
    <property type="project" value="UniProtKB-SubCell"/>
</dbReference>
<keyword evidence="4 12" id="KW-0963">Cytoplasm</keyword>
<keyword evidence="7 12" id="KW-0479">Metal-binding</keyword>
<dbReference type="PROSITE" id="PS50918">
    <property type="entry name" value="WWE"/>
    <property type="match status" value="1"/>
</dbReference>
<reference evidence="16" key="1">
    <citation type="submission" date="2025-08" db="UniProtKB">
        <authorList>
            <consortium name="RefSeq"/>
        </authorList>
    </citation>
    <scope>IDENTIFICATION</scope>
    <source>
        <tissue evidence="16">Thorax and Abdomen</tissue>
    </source>
</reference>
<evidence type="ECO:0000256" key="3">
    <source>
        <dbReference type="ARBA" id="ARBA00004906"/>
    </source>
</evidence>
<keyword evidence="6" id="KW-0879">Wnt signaling pathway</keyword>
<evidence type="ECO:0000256" key="8">
    <source>
        <dbReference type="ARBA" id="ARBA00022771"/>
    </source>
</evidence>
<keyword evidence="5 12" id="KW-0808">Transferase</keyword>
<comment type="PTM">
    <text evidence="12">Ubiquitinated; autoubiquitinated.</text>
</comment>
<dbReference type="PROSITE" id="PS50089">
    <property type="entry name" value="ZF_RING_2"/>
    <property type="match status" value="1"/>
</dbReference>
<evidence type="ECO:0000256" key="7">
    <source>
        <dbReference type="ARBA" id="ARBA00022723"/>
    </source>
</evidence>
<evidence type="ECO:0000256" key="10">
    <source>
        <dbReference type="ARBA" id="ARBA00022833"/>
    </source>
</evidence>
<keyword evidence="15" id="KW-1185">Reference proteome</keyword>
<evidence type="ECO:0000256" key="12">
    <source>
        <dbReference type="RuleBase" id="RU367115"/>
    </source>
</evidence>
<comment type="subcellular location">
    <subcellularLocation>
        <location evidence="2 12">Cytoplasm</location>
        <location evidence="2 12">Cytosol</location>
    </subcellularLocation>
</comment>
<feature type="domain" description="WWE" evidence="14">
    <location>
        <begin position="110"/>
        <end position="187"/>
    </location>
</feature>
<evidence type="ECO:0000313" key="16">
    <source>
        <dbReference type="RefSeq" id="XP_015519660.1"/>
    </source>
</evidence>
<gene>
    <name evidence="16" type="primary">LOC107224205</name>
</gene>
<dbReference type="GO" id="GO:0008270">
    <property type="term" value="F:zinc ion binding"/>
    <property type="evidence" value="ECO:0007669"/>
    <property type="project" value="UniProtKB-UniRule"/>
</dbReference>
<dbReference type="GO" id="GO:0005634">
    <property type="term" value="C:nucleus"/>
    <property type="evidence" value="ECO:0007669"/>
    <property type="project" value="TreeGrafter"/>
</dbReference>
<keyword evidence="8 11" id="KW-0863">Zinc-finger</keyword>
<dbReference type="Gene3D" id="3.30.720.50">
    <property type="match status" value="1"/>
</dbReference>
<evidence type="ECO:0000256" key="1">
    <source>
        <dbReference type="ARBA" id="ARBA00000900"/>
    </source>
</evidence>
<evidence type="ECO:0000259" key="13">
    <source>
        <dbReference type="PROSITE" id="PS50089"/>
    </source>
</evidence>
<dbReference type="AlphaFoldDB" id="A0A6J0BZ90"/>
<evidence type="ECO:0000256" key="11">
    <source>
        <dbReference type="PROSITE-ProRule" id="PRU00175"/>
    </source>
</evidence>
<dbReference type="InterPro" id="IPR001841">
    <property type="entry name" value="Znf_RING"/>
</dbReference>
<comment type="pathway">
    <text evidence="3 12">Protein modification; protein ubiquitination.</text>
</comment>
<evidence type="ECO:0000256" key="2">
    <source>
        <dbReference type="ARBA" id="ARBA00004514"/>
    </source>
</evidence>
<dbReference type="Pfam" id="PF13920">
    <property type="entry name" value="zf-C3HC4_3"/>
    <property type="match status" value="1"/>
</dbReference>
<comment type="domain">
    <text evidence="12">The WWE domain mediates non-covalent poly(ADP-ribose)-binding.</text>
</comment>
<dbReference type="EC" id="2.3.2.27" evidence="12"/>
<dbReference type="KEGG" id="nlo:107224205"/>
<dbReference type="InterPro" id="IPR018123">
    <property type="entry name" value="WWE-dom_subgr"/>
</dbReference>
<dbReference type="GO" id="GO:0072572">
    <property type="term" value="F:poly-ADP-D-ribose binding"/>
    <property type="evidence" value="ECO:0007669"/>
    <property type="project" value="UniProtKB-UniRule"/>
</dbReference>
<keyword evidence="9 12" id="KW-0833">Ubl conjugation pathway</keyword>
<dbReference type="InterPro" id="IPR004170">
    <property type="entry name" value="WWE_dom"/>
</dbReference>
<dbReference type="InterPro" id="IPR037197">
    <property type="entry name" value="WWE_dom_sf"/>
</dbReference>
<dbReference type="GO" id="GO:0006511">
    <property type="term" value="P:ubiquitin-dependent protein catabolic process"/>
    <property type="evidence" value="ECO:0007669"/>
    <property type="project" value="UniProtKB-UniRule"/>
</dbReference>
<dbReference type="Gene3D" id="3.30.40.10">
    <property type="entry name" value="Zinc/RING finger domain, C3HC4 (zinc finger)"/>
    <property type="match status" value="1"/>
</dbReference>
<dbReference type="Proteomes" id="UP000829291">
    <property type="component" value="Chromosome 4"/>
</dbReference>
<dbReference type="OrthoDB" id="10065815at2759"/>
<dbReference type="GO" id="GO:0061630">
    <property type="term" value="F:ubiquitin protein ligase activity"/>
    <property type="evidence" value="ECO:0007669"/>
    <property type="project" value="UniProtKB-UniRule"/>
</dbReference>
<evidence type="ECO:0000256" key="4">
    <source>
        <dbReference type="ARBA" id="ARBA00022490"/>
    </source>
</evidence>
<dbReference type="InterPro" id="IPR013083">
    <property type="entry name" value="Znf_RING/FYVE/PHD"/>
</dbReference>
<dbReference type="PANTHER" id="PTHR13417">
    <property type="entry name" value="E3 UBIQUITIN-PROTEIN LIGASE RNF146"/>
    <property type="match status" value="1"/>
</dbReference>
<dbReference type="FunFam" id="3.30.720.50:FF:000003">
    <property type="entry name" value="E3 ubiquitin-protein ligase RNF146"/>
    <property type="match status" value="1"/>
</dbReference>
<dbReference type="InterPro" id="IPR044110">
    <property type="entry name" value="RING-HC_RNF146"/>
</dbReference>
<dbReference type="CDD" id="cd16546">
    <property type="entry name" value="RING-HC_RNF146"/>
    <property type="match status" value="1"/>
</dbReference>
<feature type="domain" description="RING-type" evidence="13">
    <location>
        <begin position="54"/>
        <end position="92"/>
    </location>
</feature>
<dbReference type="RefSeq" id="XP_015519660.1">
    <property type="nucleotide sequence ID" value="XM_015664174.2"/>
</dbReference>
<evidence type="ECO:0000313" key="15">
    <source>
        <dbReference type="Proteomes" id="UP000829291"/>
    </source>
</evidence>
<dbReference type="SMART" id="SM00678">
    <property type="entry name" value="WWE"/>
    <property type="match status" value="1"/>
</dbReference>
<comment type="catalytic activity">
    <reaction evidence="1 12">
        <text>S-ubiquitinyl-[E2 ubiquitin-conjugating enzyme]-L-cysteine + [acceptor protein]-L-lysine = [E2 ubiquitin-conjugating enzyme]-L-cysteine + N(6)-ubiquitinyl-[acceptor protein]-L-lysine.</text>
        <dbReference type="EC" id="2.3.2.27"/>
    </reaction>
</comment>
<evidence type="ECO:0000256" key="9">
    <source>
        <dbReference type="ARBA" id="ARBA00022786"/>
    </source>
</evidence>
<dbReference type="SUPFAM" id="SSF117839">
    <property type="entry name" value="WWE domain"/>
    <property type="match status" value="1"/>
</dbReference>
<protein>
    <recommendedName>
        <fullName evidence="12">E3 ubiquitin-protein ligase</fullName>
        <ecNumber evidence="12">2.3.2.27</ecNumber>
    </recommendedName>
</protein>
<dbReference type="GO" id="GO:0051865">
    <property type="term" value="P:protein autoubiquitination"/>
    <property type="evidence" value="ECO:0007669"/>
    <property type="project" value="UniProtKB-UniRule"/>
</dbReference>
<keyword evidence="10 12" id="KW-0862">Zinc</keyword>
<sequence length="231" mass="26399">MKRTRLCKPVRYSKIQKIHAMADAVIDLTEDPPVNESSEKDFGAETEDSDGPECAVCLQPCVHPAQLPCSHVFCFLCVKGVANQSKRCPMCRHEIPPDFLEKPRLVELEELVKTIQVTEEEQYRWFYEGRNGWWQYDQRTSSELETAYKQGLRSCELLIAGFLYIADFGCMLQLRRNDPSRRRKIKRDLCTIPKKGVAGLRLNGRAEEPIVREIRGAERPASPVNNAANTT</sequence>
<dbReference type="GeneID" id="107224205"/>
<dbReference type="Pfam" id="PF02825">
    <property type="entry name" value="WWE"/>
    <property type="match status" value="1"/>
</dbReference>
<dbReference type="GO" id="GO:0016055">
    <property type="term" value="P:Wnt signaling pathway"/>
    <property type="evidence" value="ECO:0007669"/>
    <property type="project" value="UniProtKB-KW"/>
</dbReference>
<dbReference type="PROSITE" id="PS00518">
    <property type="entry name" value="ZF_RING_1"/>
    <property type="match status" value="1"/>
</dbReference>
<evidence type="ECO:0000259" key="14">
    <source>
        <dbReference type="PROSITE" id="PS50918"/>
    </source>
</evidence>
<accession>A0A6J0BZ90</accession>
<evidence type="ECO:0000256" key="6">
    <source>
        <dbReference type="ARBA" id="ARBA00022687"/>
    </source>
</evidence>
<comment type="function">
    <text evidence="12">E3 ubiquitin-protein ligase that specifically binds poly-ADP-ribosylated proteins and mediates their ubiquitination and subsequent degradation.</text>
</comment>
<dbReference type="SMART" id="SM00184">
    <property type="entry name" value="RING"/>
    <property type="match status" value="1"/>
</dbReference>
<organism evidence="16">
    <name type="scientific">Neodiprion lecontei</name>
    <name type="common">Redheaded pine sawfly</name>
    <dbReference type="NCBI Taxonomy" id="441921"/>
    <lineage>
        <taxon>Eukaryota</taxon>
        <taxon>Metazoa</taxon>
        <taxon>Ecdysozoa</taxon>
        <taxon>Arthropoda</taxon>
        <taxon>Hexapoda</taxon>
        <taxon>Insecta</taxon>
        <taxon>Pterygota</taxon>
        <taxon>Neoptera</taxon>
        <taxon>Endopterygota</taxon>
        <taxon>Hymenoptera</taxon>
        <taxon>Tenthredinoidea</taxon>
        <taxon>Diprionidae</taxon>
        <taxon>Diprioninae</taxon>
        <taxon>Neodiprion</taxon>
    </lineage>
</organism>
<dbReference type="InterPro" id="IPR033509">
    <property type="entry name" value="RNF146"/>
</dbReference>
<proteinExistence type="predicted"/>